<evidence type="ECO:0000256" key="15">
    <source>
        <dbReference type="ARBA" id="ARBA00056437"/>
    </source>
</evidence>
<evidence type="ECO:0000256" key="10">
    <source>
        <dbReference type="ARBA" id="ARBA00022989"/>
    </source>
</evidence>
<dbReference type="SUPFAM" id="SSF69179">
    <property type="entry name" value="Integrin domains"/>
    <property type="match status" value="1"/>
</dbReference>
<dbReference type="InterPro" id="IPR036465">
    <property type="entry name" value="vWFA_dom_sf"/>
</dbReference>
<evidence type="ECO:0000256" key="1">
    <source>
        <dbReference type="ARBA" id="ARBA00004251"/>
    </source>
</evidence>
<dbReference type="Gene3D" id="3.40.50.410">
    <property type="entry name" value="von Willebrand factor, type A domain"/>
    <property type="match status" value="1"/>
</dbReference>
<dbReference type="GO" id="GO:0007229">
    <property type="term" value="P:integrin-mediated signaling pathway"/>
    <property type="evidence" value="ECO:0007669"/>
    <property type="project" value="UniProtKB-KW"/>
</dbReference>
<dbReference type="Gene3D" id="2.60.40.1510">
    <property type="entry name" value="ntegrin, alpha v. Chain A, domain 3"/>
    <property type="match status" value="1"/>
</dbReference>
<comment type="caution">
    <text evidence="21">The sequence shown here is derived from an EMBL/GenBank/DDBJ whole genome shotgun (WGS) entry which is preliminary data.</text>
</comment>
<keyword evidence="4" id="KW-0245">EGF-like domain</keyword>
<dbReference type="FunFam" id="2.60.40.1510:FF:000010">
    <property type="entry name" value="Integrin beta"/>
    <property type="match status" value="1"/>
</dbReference>
<dbReference type="GO" id="GO:0034686">
    <property type="term" value="C:integrin alphav-beta8 complex"/>
    <property type="evidence" value="ECO:0007669"/>
    <property type="project" value="UniProtKB-ARBA"/>
</dbReference>
<comment type="similarity">
    <text evidence="2 17">Belongs to the integrin beta chain family.</text>
</comment>
<protein>
    <recommendedName>
        <fullName evidence="17">Integrin beta</fullName>
    </recommendedName>
</protein>
<evidence type="ECO:0000256" key="5">
    <source>
        <dbReference type="ARBA" id="ARBA00022692"/>
    </source>
</evidence>
<dbReference type="Proteomes" id="UP000710432">
    <property type="component" value="Unassembled WGS sequence"/>
</dbReference>
<evidence type="ECO:0000256" key="4">
    <source>
        <dbReference type="ARBA" id="ARBA00022536"/>
    </source>
</evidence>
<keyword evidence="5 17" id="KW-0812">Transmembrane</keyword>
<dbReference type="GO" id="GO:0009986">
    <property type="term" value="C:cell surface"/>
    <property type="evidence" value="ECO:0007669"/>
    <property type="project" value="TreeGrafter"/>
</dbReference>
<evidence type="ECO:0000256" key="17">
    <source>
        <dbReference type="RuleBase" id="RU000633"/>
    </source>
</evidence>
<feature type="transmembrane region" description="Helical" evidence="19">
    <location>
        <begin position="866"/>
        <end position="887"/>
    </location>
</feature>
<dbReference type="FunFam" id="2.10.25.10:FF:000370">
    <property type="entry name" value="Integrin beta"/>
    <property type="match status" value="1"/>
</dbReference>
<dbReference type="GO" id="GO:0016477">
    <property type="term" value="P:cell migration"/>
    <property type="evidence" value="ECO:0007669"/>
    <property type="project" value="TreeGrafter"/>
</dbReference>
<keyword evidence="11 17" id="KW-0401">Integrin</keyword>
<dbReference type="PANTHER" id="PTHR10082">
    <property type="entry name" value="INTEGRIN BETA SUBUNIT"/>
    <property type="match status" value="1"/>
</dbReference>
<dbReference type="PROSITE" id="PS00022">
    <property type="entry name" value="EGF_1"/>
    <property type="match status" value="1"/>
</dbReference>
<comment type="subcellular location">
    <subcellularLocation>
        <location evidence="1 17">Cell membrane</location>
        <topology evidence="1 17">Single-pass type I membrane protein</topology>
    </subcellularLocation>
</comment>
<dbReference type="InterPro" id="IPR002369">
    <property type="entry name" value="Integrin_bsu_VWA"/>
</dbReference>
<dbReference type="GO" id="GO:0045321">
    <property type="term" value="P:leukocyte activation"/>
    <property type="evidence" value="ECO:0007669"/>
    <property type="project" value="UniProtKB-ARBA"/>
</dbReference>
<gene>
    <name evidence="21" type="ORF">LTLLF_140145</name>
</gene>
<dbReference type="Pfam" id="PF23105">
    <property type="entry name" value="EGF_integrin"/>
    <property type="match status" value="1"/>
</dbReference>
<dbReference type="SUPFAM" id="SSF57196">
    <property type="entry name" value="EGF/Laminin"/>
    <property type="match status" value="2"/>
</dbReference>
<keyword evidence="13" id="KW-1015">Disulfide bond</keyword>
<dbReference type="SMART" id="SM00187">
    <property type="entry name" value="INB"/>
    <property type="match status" value="1"/>
</dbReference>
<organism evidence="21 22">
    <name type="scientific">Microtus ochrogaster</name>
    <name type="common">Prairie vole</name>
    <dbReference type="NCBI Taxonomy" id="79684"/>
    <lineage>
        <taxon>Eukaryota</taxon>
        <taxon>Metazoa</taxon>
        <taxon>Chordata</taxon>
        <taxon>Craniata</taxon>
        <taxon>Vertebrata</taxon>
        <taxon>Euteleostomi</taxon>
        <taxon>Mammalia</taxon>
        <taxon>Eutheria</taxon>
        <taxon>Euarchontoglires</taxon>
        <taxon>Glires</taxon>
        <taxon>Rodentia</taxon>
        <taxon>Myomorpha</taxon>
        <taxon>Muroidea</taxon>
        <taxon>Cricetidae</taxon>
        <taxon>Arvicolinae</taxon>
        <taxon>Microtus</taxon>
    </lineage>
</organism>
<keyword evidence="7" id="KW-0677">Repeat</keyword>
<name>A0A8J6GLP3_MICOH</name>
<feature type="region of interest" description="Disordered" evidence="18">
    <location>
        <begin position="117"/>
        <end position="140"/>
    </location>
</feature>
<keyword evidence="8" id="KW-0460">Magnesium</keyword>
<dbReference type="GO" id="GO:0005925">
    <property type="term" value="C:focal adhesion"/>
    <property type="evidence" value="ECO:0007669"/>
    <property type="project" value="TreeGrafter"/>
</dbReference>
<keyword evidence="6" id="KW-0732">Signal</keyword>
<accession>A0A8J6GLP3</accession>
<keyword evidence="14" id="KW-0325">Glycoprotein</keyword>
<comment type="subunit">
    <text evidence="16">Heterodimer of an alpha and a beta subunit. Beta-8 (ITGB8) associates with alpha-V (ITGAV) to form ITGAV:ITGB8. ITGAV:ITGB8 interacts with TGFB1.</text>
</comment>
<evidence type="ECO:0000256" key="8">
    <source>
        <dbReference type="ARBA" id="ARBA00022842"/>
    </source>
</evidence>
<keyword evidence="9 17" id="KW-0130">Cell adhesion</keyword>
<dbReference type="InterPro" id="IPR032695">
    <property type="entry name" value="Integrin_dom_sf"/>
</dbReference>
<dbReference type="Gene3D" id="2.10.25.10">
    <property type="entry name" value="Laminin"/>
    <property type="match status" value="3"/>
</dbReference>
<dbReference type="PROSITE" id="PS00243">
    <property type="entry name" value="I_EGF_1"/>
    <property type="match status" value="1"/>
</dbReference>
<dbReference type="InterPro" id="IPR000742">
    <property type="entry name" value="EGF"/>
</dbReference>
<dbReference type="SUPFAM" id="SSF53300">
    <property type="entry name" value="vWA-like"/>
    <property type="match status" value="1"/>
</dbReference>
<proteinExistence type="inferred from homology"/>
<keyword evidence="3" id="KW-1003">Cell membrane</keyword>
<keyword evidence="12 19" id="KW-0472">Membrane</keyword>
<evidence type="ECO:0000256" key="6">
    <source>
        <dbReference type="ARBA" id="ARBA00022729"/>
    </source>
</evidence>
<keyword evidence="10 19" id="KW-1133">Transmembrane helix</keyword>
<dbReference type="GO" id="GO:0033627">
    <property type="term" value="P:cell adhesion mediated by integrin"/>
    <property type="evidence" value="ECO:0007669"/>
    <property type="project" value="TreeGrafter"/>
</dbReference>
<evidence type="ECO:0000256" key="12">
    <source>
        <dbReference type="ARBA" id="ARBA00023136"/>
    </source>
</evidence>
<dbReference type="FunFam" id="2.10.25.10:FF:000076">
    <property type="entry name" value="Integrin beta"/>
    <property type="match status" value="1"/>
</dbReference>
<evidence type="ECO:0000256" key="13">
    <source>
        <dbReference type="ARBA" id="ARBA00023157"/>
    </source>
</evidence>
<sequence length="1025" mass="113083">MGGPTELEHPIPAHSLPRLLLILNGYSPESISSDLCSRAPSAGEKQKVFSLSGADCGVLTRFAAAGHRLSEETLLVETRGARCGDGRAAGALRCRELLRPADLYRLLRAPGWVRPAFGKGSRDSGPAGPKVRPQVASARQEAARQPARGGLLCIMCGSALAFLTAALLCLHNCQRGPVLVLRAAWLFSLVIGLDQSERLRIKIREVVLREDMWHQDVMSINDISETMTVGESGKIRSATERIGEKNRQPEYAGFAEMDFVSGGSRSERCDTVSNLISKGCPIDSVESLAVRVATPSEKEINTQVTPGEVSIQLHPGAEANFMLKIRPLKKYPVDLYYLVDVSASMHNNIEKLNSVGNDLSRKMAFFSRDFRLGFGSYVDKTVSPYISIHPERIHNQCSDYNLDCMPPHGYIHVLSLTENITEFEKAVHRQKISGNIDTPEGGFDAMLQAAVCESHIGWRKEAKRLLLVMTDQTSHLALDSKLAGIVVPNDGNCHLKNNVYVKSTTMEHPSLGQLSEKLIDNNINVIFAVQGKQFHWYKDLLPLLPGAIAGEIESKAANLNNLVVEAYKKLISEVKVQMENHVHGVYFNITAICPDGTRKPGAIGCGNVTSNDEVLFNVTVVMTICDVTGGKNYAIIKPIGFNESTTVHIHKSCNCQCEDRKGCEGRCAEAALDPKCPQCDDSRCHFDEDQLPSETCKLQEDQPVCSGRGVCVCGKCLCDKTKLGRVYGRYCEKDDFSCPYHHGNVCAGHGECEGGRCQCFSGWEGDRCQCPSALAQHCVNSKGQVCSGRGTCVCGRCQCTDPRSIGRLCEHCPTCHLSCNENWSCMQCLHSHNLSQALLDQCKTSCAVMEQHRVDQASECLPGPSYLRIFFIIFIVTFLIGLLKVLIIRQVVLQWSSNRIKSSSDYRLSASTKDKLILQSVCTRAVTYRREKPEEIKMDISKLDAHEAFSAVILAHNLLMEKIQESLKAVTHSTWHCVDVHHQLNNGGMGIVKTLHTVTVCQETVVTESWCEKHTVLLMTYSIRL</sequence>
<dbReference type="PANTHER" id="PTHR10082:SF9">
    <property type="entry name" value="INTEGRIN BETA-8"/>
    <property type="match status" value="1"/>
</dbReference>
<dbReference type="Pfam" id="PF00362">
    <property type="entry name" value="Integrin_beta"/>
    <property type="match status" value="1"/>
</dbReference>
<evidence type="ECO:0000256" key="19">
    <source>
        <dbReference type="SAM" id="Phobius"/>
    </source>
</evidence>
<dbReference type="InterPro" id="IPR057073">
    <property type="entry name" value="EGF_integrin_2"/>
</dbReference>
<feature type="domain" description="EGF-like" evidence="20">
    <location>
        <begin position="757"/>
        <end position="768"/>
    </location>
</feature>
<evidence type="ECO:0000259" key="20">
    <source>
        <dbReference type="PROSITE" id="PS00022"/>
    </source>
</evidence>
<evidence type="ECO:0000256" key="7">
    <source>
        <dbReference type="ARBA" id="ARBA00022737"/>
    </source>
</evidence>
<dbReference type="InterPro" id="IPR015812">
    <property type="entry name" value="Integrin_bsu"/>
</dbReference>
<evidence type="ECO:0000256" key="18">
    <source>
        <dbReference type="SAM" id="MobiDB-lite"/>
    </source>
</evidence>
<dbReference type="GO" id="GO:0005178">
    <property type="term" value="F:integrin binding"/>
    <property type="evidence" value="ECO:0007669"/>
    <property type="project" value="TreeGrafter"/>
</dbReference>
<evidence type="ECO:0000313" key="22">
    <source>
        <dbReference type="Proteomes" id="UP000710432"/>
    </source>
</evidence>
<comment type="function">
    <text evidence="15">Integrin alpha-V:beta-8 (ITGAV:ITGB8) is a receptor for fibronectin. It recognizes the sequence R-G-D in its ligands. Integrin alpha-V:beta-6 (ITGAV:ITGB6) mediates R-G-D-dependent release of transforming growth factor beta-1 (TGF-beta-1) from regulatory Latency-associated peptide (LAP), thereby playing a key role in TGF-beta-1 activation on the surface of activated regulatory T-cells (Tregs). Required during vasculogenesis.</text>
</comment>
<evidence type="ECO:0000313" key="21">
    <source>
        <dbReference type="EMBL" id="KAH0513434.1"/>
    </source>
</evidence>
<dbReference type="AlphaFoldDB" id="A0A8J6GLP3"/>
<dbReference type="InterPro" id="IPR057243">
    <property type="entry name" value="Integrin_I-EGF_CS"/>
</dbReference>
<reference evidence="21" key="1">
    <citation type="submission" date="2020-03" db="EMBL/GenBank/DDBJ databases">
        <title>Studies in the Genomics of Life Span.</title>
        <authorList>
            <person name="Glass D."/>
        </authorList>
    </citation>
    <scope>NUCLEOTIDE SEQUENCE</scope>
    <source>
        <strain evidence="21">LTLLF</strain>
        <tissue evidence="21">Muscle</tissue>
    </source>
</reference>
<evidence type="ECO:0000256" key="14">
    <source>
        <dbReference type="ARBA" id="ARBA00023180"/>
    </source>
</evidence>
<evidence type="ECO:0000256" key="2">
    <source>
        <dbReference type="ARBA" id="ARBA00007449"/>
    </source>
</evidence>
<dbReference type="GO" id="GO:0098609">
    <property type="term" value="P:cell-cell adhesion"/>
    <property type="evidence" value="ECO:0007669"/>
    <property type="project" value="TreeGrafter"/>
</dbReference>
<evidence type="ECO:0000256" key="16">
    <source>
        <dbReference type="ARBA" id="ARBA00063793"/>
    </source>
</evidence>
<dbReference type="Pfam" id="PF07974">
    <property type="entry name" value="EGF_2"/>
    <property type="match status" value="1"/>
</dbReference>
<evidence type="ECO:0000256" key="3">
    <source>
        <dbReference type="ARBA" id="ARBA00022475"/>
    </source>
</evidence>
<evidence type="ECO:0000256" key="9">
    <source>
        <dbReference type="ARBA" id="ARBA00022889"/>
    </source>
</evidence>
<dbReference type="PROSITE" id="PS52047">
    <property type="entry name" value="I_EGF_2"/>
    <property type="match status" value="3"/>
</dbReference>
<evidence type="ECO:0000256" key="11">
    <source>
        <dbReference type="ARBA" id="ARBA00023037"/>
    </source>
</evidence>
<dbReference type="GO" id="GO:0030154">
    <property type="term" value="P:cell differentiation"/>
    <property type="evidence" value="ECO:0007669"/>
    <property type="project" value="UniProtKB-ARBA"/>
</dbReference>
<dbReference type="FunFam" id="3.40.50.410:FF:000002">
    <property type="entry name" value="Integrin beta"/>
    <property type="match status" value="1"/>
</dbReference>
<dbReference type="PRINTS" id="PR01186">
    <property type="entry name" value="INTEGRINB"/>
</dbReference>
<dbReference type="EMBL" id="JAATJU010021517">
    <property type="protein sequence ID" value="KAH0513434.1"/>
    <property type="molecule type" value="Genomic_DNA"/>
</dbReference>
<dbReference type="InterPro" id="IPR013111">
    <property type="entry name" value="EGF_extracell"/>
</dbReference>